<dbReference type="GO" id="GO:0032131">
    <property type="term" value="F:alkylated DNA binding"/>
    <property type="evidence" value="ECO:0007669"/>
    <property type="project" value="TreeGrafter"/>
</dbReference>
<dbReference type="SMART" id="SM00478">
    <property type="entry name" value="ENDO3c"/>
    <property type="match status" value="1"/>
</dbReference>
<proteinExistence type="inferred from homology"/>
<dbReference type="GO" id="GO:0008725">
    <property type="term" value="F:DNA-3-methyladenine glycosylase activity"/>
    <property type="evidence" value="ECO:0007669"/>
    <property type="project" value="TreeGrafter"/>
</dbReference>
<evidence type="ECO:0000256" key="1">
    <source>
        <dbReference type="ARBA" id="ARBA00010817"/>
    </source>
</evidence>
<evidence type="ECO:0000256" key="3">
    <source>
        <dbReference type="ARBA" id="ARBA00023204"/>
    </source>
</evidence>
<keyword evidence="3" id="KW-0234">DNA repair</keyword>
<evidence type="ECO:0000313" key="5">
    <source>
        <dbReference type="EMBL" id="KXN66218.1"/>
    </source>
</evidence>
<organism evidence="5 6">
    <name type="scientific">Conidiobolus coronatus (strain ATCC 28846 / CBS 209.66 / NRRL 28638)</name>
    <name type="common">Delacroixia coronata</name>
    <dbReference type="NCBI Taxonomy" id="796925"/>
    <lineage>
        <taxon>Eukaryota</taxon>
        <taxon>Fungi</taxon>
        <taxon>Fungi incertae sedis</taxon>
        <taxon>Zoopagomycota</taxon>
        <taxon>Entomophthoromycotina</taxon>
        <taxon>Entomophthoromycetes</taxon>
        <taxon>Entomophthorales</taxon>
        <taxon>Ancylistaceae</taxon>
        <taxon>Conidiobolus</taxon>
    </lineage>
</organism>
<protein>
    <submittedName>
        <fullName evidence="5">DNA glycosylase</fullName>
    </submittedName>
</protein>
<gene>
    <name evidence="5" type="ORF">CONCODRAFT_20356</name>
</gene>
<dbReference type="Gene3D" id="1.10.1670.40">
    <property type="match status" value="1"/>
</dbReference>
<sequence length="291" mass="32800">MVTTRVTRSQALGTKLKSTTTTIVDTTTVLKEKNANKVKKMKVVKVKASKEVKENKVDLSELPLQNQFSDKKGALIDESHPVIAAIIKKDPNFKALLAYPETACYLLNEPDLNQEENFTFKALARAIIFQQLAGKAAATILNRFVALFNDEGIFPTPKEILEQDYEKMKKSGLSTNKTNYILDLSKNFNDGTLSDKIILSLSDEEVSKKLIAVKGIGQWTIDMFLMGTLHRLDVLPVGDLAIKKQVIKYFKLTPKGKALISPQDMEAACEVWKPYRSIVSWYLWQWKDSKP</sequence>
<name>A0A137NU41_CONC2</name>
<evidence type="ECO:0000259" key="4">
    <source>
        <dbReference type="SMART" id="SM00478"/>
    </source>
</evidence>
<dbReference type="GO" id="GO:0005634">
    <property type="term" value="C:nucleus"/>
    <property type="evidence" value="ECO:0007669"/>
    <property type="project" value="TreeGrafter"/>
</dbReference>
<dbReference type="PANTHER" id="PTHR43003:SF5">
    <property type="entry name" value="DNA-3-METHYLADENINE GLYCOSYLASE"/>
    <property type="match status" value="1"/>
</dbReference>
<dbReference type="GO" id="GO:0006307">
    <property type="term" value="P:DNA alkylation repair"/>
    <property type="evidence" value="ECO:0007669"/>
    <property type="project" value="TreeGrafter"/>
</dbReference>
<dbReference type="STRING" id="796925.A0A137NU41"/>
<keyword evidence="6" id="KW-1185">Reference proteome</keyword>
<dbReference type="GO" id="GO:0043916">
    <property type="term" value="F:DNA-7-methylguanine glycosylase activity"/>
    <property type="evidence" value="ECO:0007669"/>
    <property type="project" value="TreeGrafter"/>
</dbReference>
<dbReference type="CDD" id="cd00056">
    <property type="entry name" value="ENDO3c"/>
    <property type="match status" value="1"/>
</dbReference>
<dbReference type="Pfam" id="PF00730">
    <property type="entry name" value="HhH-GPD"/>
    <property type="match status" value="1"/>
</dbReference>
<accession>A0A137NU41</accession>
<evidence type="ECO:0000256" key="2">
    <source>
        <dbReference type="ARBA" id="ARBA00022763"/>
    </source>
</evidence>
<dbReference type="OMA" id="MQVEQIC"/>
<dbReference type="GO" id="GO:0032993">
    <property type="term" value="C:protein-DNA complex"/>
    <property type="evidence" value="ECO:0007669"/>
    <property type="project" value="TreeGrafter"/>
</dbReference>
<keyword evidence="2" id="KW-0227">DNA damage</keyword>
<comment type="similarity">
    <text evidence="1">Belongs to the alkylbase DNA glycosidase AlkA family.</text>
</comment>
<feature type="domain" description="HhH-GPD" evidence="4">
    <location>
        <begin position="128"/>
        <end position="288"/>
    </location>
</feature>
<dbReference type="InterPro" id="IPR003265">
    <property type="entry name" value="HhH-GPD_domain"/>
</dbReference>
<dbReference type="FunFam" id="1.10.340.30:FF:000004">
    <property type="entry name" value="DNA-3-methyladenine glycosylase II"/>
    <property type="match status" value="1"/>
</dbReference>
<dbReference type="SUPFAM" id="SSF48150">
    <property type="entry name" value="DNA-glycosylase"/>
    <property type="match status" value="1"/>
</dbReference>
<dbReference type="EMBL" id="KQ964753">
    <property type="protein sequence ID" value="KXN66218.1"/>
    <property type="molecule type" value="Genomic_DNA"/>
</dbReference>
<evidence type="ECO:0000313" key="6">
    <source>
        <dbReference type="Proteomes" id="UP000070444"/>
    </source>
</evidence>
<dbReference type="InterPro" id="IPR051912">
    <property type="entry name" value="Alkylbase_DNA_Glycosylase/TA"/>
</dbReference>
<reference evidence="5 6" key="1">
    <citation type="journal article" date="2015" name="Genome Biol. Evol.">
        <title>Phylogenomic analyses indicate that early fungi evolved digesting cell walls of algal ancestors of land plants.</title>
        <authorList>
            <person name="Chang Y."/>
            <person name="Wang S."/>
            <person name="Sekimoto S."/>
            <person name="Aerts A.L."/>
            <person name="Choi C."/>
            <person name="Clum A."/>
            <person name="LaButti K.M."/>
            <person name="Lindquist E.A."/>
            <person name="Yee Ngan C."/>
            <person name="Ohm R.A."/>
            <person name="Salamov A.A."/>
            <person name="Grigoriev I.V."/>
            <person name="Spatafora J.W."/>
            <person name="Berbee M.L."/>
        </authorList>
    </citation>
    <scope>NUCLEOTIDE SEQUENCE [LARGE SCALE GENOMIC DNA]</scope>
    <source>
        <strain evidence="5 6">NRRL 28638</strain>
    </source>
</reference>
<dbReference type="InterPro" id="IPR011257">
    <property type="entry name" value="DNA_glycosylase"/>
</dbReference>
<dbReference type="Proteomes" id="UP000070444">
    <property type="component" value="Unassembled WGS sequence"/>
</dbReference>
<dbReference type="PANTHER" id="PTHR43003">
    <property type="entry name" value="DNA-3-METHYLADENINE GLYCOSYLASE"/>
    <property type="match status" value="1"/>
</dbReference>
<dbReference type="AlphaFoldDB" id="A0A137NU41"/>
<dbReference type="OrthoDB" id="415889at2759"/>
<dbReference type="Gene3D" id="1.10.340.30">
    <property type="entry name" value="Hypothetical protein, domain 2"/>
    <property type="match status" value="1"/>
</dbReference>
<dbReference type="GO" id="GO:0006285">
    <property type="term" value="P:base-excision repair, AP site formation"/>
    <property type="evidence" value="ECO:0007669"/>
    <property type="project" value="TreeGrafter"/>
</dbReference>